<proteinExistence type="predicted"/>
<evidence type="ECO:0000313" key="2">
    <source>
        <dbReference type="Proteomes" id="UP000483379"/>
    </source>
</evidence>
<evidence type="ECO:0000313" key="1">
    <source>
        <dbReference type="EMBL" id="NEV63853.1"/>
    </source>
</evidence>
<keyword evidence="2" id="KW-1185">Reference proteome</keyword>
<name>A0A6M0K4M7_9GAMM</name>
<dbReference type="Proteomes" id="UP000483379">
    <property type="component" value="Unassembled WGS sequence"/>
</dbReference>
<comment type="caution">
    <text evidence="1">The sequence shown here is derived from an EMBL/GenBank/DDBJ whole genome shotgun (WGS) entry which is preliminary data.</text>
</comment>
<gene>
    <name evidence="1" type="ORF">G3446_18500</name>
</gene>
<reference evidence="1 2" key="1">
    <citation type="submission" date="2020-02" db="EMBL/GenBank/DDBJ databases">
        <title>Genome sequences of Thiorhodococcus mannitoliphagus and Thiorhodococcus minor, purple sulfur photosynthetic bacteria in the gammaproteobacterial family, Chromatiaceae.</title>
        <authorList>
            <person name="Aviles F.A."/>
            <person name="Meyer T.E."/>
            <person name="Kyndt J.A."/>
        </authorList>
    </citation>
    <scope>NUCLEOTIDE SEQUENCE [LARGE SCALE GENOMIC DNA]</scope>
    <source>
        <strain evidence="1 2">DSM 11518</strain>
    </source>
</reference>
<dbReference type="EMBL" id="JAAIJQ010000064">
    <property type="protein sequence ID" value="NEV63853.1"/>
    <property type="molecule type" value="Genomic_DNA"/>
</dbReference>
<dbReference type="AlphaFoldDB" id="A0A6M0K4M7"/>
<organism evidence="1 2">
    <name type="scientific">Thiorhodococcus minor</name>
    <dbReference type="NCBI Taxonomy" id="57489"/>
    <lineage>
        <taxon>Bacteria</taxon>
        <taxon>Pseudomonadati</taxon>
        <taxon>Pseudomonadota</taxon>
        <taxon>Gammaproteobacteria</taxon>
        <taxon>Chromatiales</taxon>
        <taxon>Chromatiaceae</taxon>
        <taxon>Thiorhodococcus</taxon>
    </lineage>
</organism>
<protein>
    <submittedName>
        <fullName evidence="1">Uncharacterized protein</fullName>
    </submittedName>
</protein>
<dbReference type="RefSeq" id="WP_164454315.1">
    <property type="nucleotide sequence ID" value="NZ_JAAIJQ010000064.1"/>
</dbReference>
<accession>A0A6M0K4M7</accession>
<sequence>MLLDQYEKEERFWLKSVLGATSTDGLHAFRGEFVVLEGELKASAGKRTPPKALIKQAVILADADKLRMVAGNFESVDELPEFVARFKDELADDCVLVLYIDNLAESCQVDIEGSHYVLIEFREGMVWNELTEAFYVEKADLKGMSAEDKVAVVYQASKDFKPNYPTKTLEEVLATKTNAKREAWGAV</sequence>